<dbReference type="OMA" id="HEMWSHY"/>
<name>G4Z2D1_PHYSP</name>
<evidence type="ECO:0000313" key="2">
    <source>
        <dbReference type="EMBL" id="EGZ19275.1"/>
    </source>
</evidence>
<evidence type="ECO:0000256" key="1">
    <source>
        <dbReference type="SAM" id="Phobius"/>
    </source>
</evidence>
<protein>
    <submittedName>
        <fullName evidence="2">Uncharacterized protein</fullName>
    </submittedName>
</protein>
<proteinExistence type="predicted"/>
<feature type="transmembrane region" description="Helical" evidence="1">
    <location>
        <begin position="77"/>
        <end position="97"/>
    </location>
</feature>
<keyword evidence="1" id="KW-1133">Transmembrane helix</keyword>
<dbReference type="RefSeq" id="XP_009521992.1">
    <property type="nucleotide sequence ID" value="XM_009523697.1"/>
</dbReference>
<keyword evidence="1" id="KW-0812">Transmembrane</keyword>
<dbReference type="KEGG" id="psoj:PHYSODRAFT_327570"/>
<evidence type="ECO:0000313" key="3">
    <source>
        <dbReference type="Proteomes" id="UP000002640"/>
    </source>
</evidence>
<dbReference type="AlphaFoldDB" id="G4Z2D1"/>
<feature type="transmembrane region" description="Helical" evidence="1">
    <location>
        <begin position="21"/>
        <end position="39"/>
    </location>
</feature>
<dbReference type="InParanoid" id="G4Z2D1"/>
<keyword evidence="1" id="KW-0472">Membrane</keyword>
<dbReference type="GeneID" id="20645630"/>
<keyword evidence="3" id="KW-1185">Reference proteome</keyword>
<gene>
    <name evidence="2" type="ORF">PHYSODRAFT_327570</name>
</gene>
<feature type="transmembrane region" description="Helical" evidence="1">
    <location>
        <begin position="167"/>
        <end position="192"/>
    </location>
</feature>
<reference evidence="2 3" key="1">
    <citation type="journal article" date="2006" name="Science">
        <title>Phytophthora genome sequences uncover evolutionary origins and mechanisms of pathogenesis.</title>
        <authorList>
            <person name="Tyler B.M."/>
            <person name="Tripathy S."/>
            <person name="Zhang X."/>
            <person name="Dehal P."/>
            <person name="Jiang R.H."/>
            <person name="Aerts A."/>
            <person name="Arredondo F.D."/>
            <person name="Baxter L."/>
            <person name="Bensasson D."/>
            <person name="Beynon J.L."/>
            <person name="Chapman J."/>
            <person name="Damasceno C.M."/>
            <person name="Dorrance A.E."/>
            <person name="Dou D."/>
            <person name="Dickerman A.W."/>
            <person name="Dubchak I.L."/>
            <person name="Garbelotto M."/>
            <person name="Gijzen M."/>
            <person name="Gordon S.G."/>
            <person name="Govers F."/>
            <person name="Grunwald N.J."/>
            <person name="Huang W."/>
            <person name="Ivors K.L."/>
            <person name="Jones R.W."/>
            <person name="Kamoun S."/>
            <person name="Krampis K."/>
            <person name="Lamour K.H."/>
            <person name="Lee M.K."/>
            <person name="McDonald W.H."/>
            <person name="Medina M."/>
            <person name="Meijer H.J."/>
            <person name="Nordberg E.K."/>
            <person name="Maclean D.J."/>
            <person name="Ospina-Giraldo M.D."/>
            <person name="Morris P.F."/>
            <person name="Phuntumart V."/>
            <person name="Putnam N.H."/>
            <person name="Rash S."/>
            <person name="Rose J.K."/>
            <person name="Sakihama Y."/>
            <person name="Salamov A.A."/>
            <person name="Savidor A."/>
            <person name="Scheuring C.F."/>
            <person name="Smith B.M."/>
            <person name="Sobral B.W."/>
            <person name="Terry A."/>
            <person name="Torto-Alalibo T.A."/>
            <person name="Win J."/>
            <person name="Xu Z."/>
            <person name="Zhang H."/>
            <person name="Grigoriev I.V."/>
            <person name="Rokhsar D.S."/>
            <person name="Boore J.L."/>
        </authorList>
    </citation>
    <scope>NUCLEOTIDE SEQUENCE [LARGE SCALE GENOMIC DNA]</scope>
    <source>
        <strain evidence="2 3">P6497</strain>
    </source>
</reference>
<organism evidence="2 3">
    <name type="scientific">Phytophthora sojae (strain P6497)</name>
    <name type="common">Soybean stem and root rot agent</name>
    <name type="synonym">Phytophthora megasperma f. sp. glycines</name>
    <dbReference type="NCBI Taxonomy" id="1094619"/>
    <lineage>
        <taxon>Eukaryota</taxon>
        <taxon>Sar</taxon>
        <taxon>Stramenopiles</taxon>
        <taxon>Oomycota</taxon>
        <taxon>Peronosporomycetes</taxon>
        <taxon>Peronosporales</taxon>
        <taxon>Peronosporaceae</taxon>
        <taxon>Phytophthora</taxon>
    </lineage>
</organism>
<dbReference type="Proteomes" id="UP000002640">
    <property type="component" value="Unassembled WGS sequence"/>
</dbReference>
<sequence length="407" mass="47229">MSIRTQLRKARVLFMKAPTQCVVYGSSIPVTCYVVVHLLDAPFTYNVLESHFFSQAGVLSIEPRAFVSYAVVQMRSVWVYALVWHFVVYVSALRDIIRTNQMHIGVLGVPEFLLSGFSSVTLMAEYRSTSFRSSKILRSTVLPDNVGSGWEAAKYQYNFARRGQGSVLLGGVLIDLKFLICLLFLLAAIWAVHEMWSHYWDWKQRHWHWAVLPPTPVPYSAGILWPTVSVCVQWPTDYYCIRDARHRGPLVPKMVERKPYIHRCPFKSRLIWWKPNQSARVIASLSARHSRYLQKEIHLRLTRRHINPYRCIQHRLKCLHWRSDDVEANVAFINAVLMSDPYVYLSMMLGCDRLTKLAYYQSVWRSRQILLLPEVVVSSLNPYTSGLKLLRRVHPSELSWSELVQCG</sequence>
<dbReference type="EMBL" id="JH159153">
    <property type="protein sequence ID" value="EGZ19275.1"/>
    <property type="molecule type" value="Genomic_DNA"/>
</dbReference>
<accession>G4Z2D1</accession>